<accession>A0A2T1DBJ3</accession>
<keyword evidence="3" id="KW-1185">Reference proteome</keyword>
<evidence type="ECO:0000313" key="3">
    <source>
        <dbReference type="Proteomes" id="UP000238634"/>
    </source>
</evidence>
<sequence length="96" mass="10889">MATTSSPLAKPQSEIGIVIRQLRQLLGLTQAQFARKLGVTLPTINRWENNRSQPSSLALMQLKAMLHELKNSPIKFHQVCAQTLLEDYFDEQTEQP</sequence>
<evidence type="ECO:0000259" key="1">
    <source>
        <dbReference type="PROSITE" id="PS50943"/>
    </source>
</evidence>
<name>A0A2T1DBJ3_9CYAN</name>
<dbReference type="Pfam" id="PF01381">
    <property type="entry name" value="HTH_3"/>
    <property type="match status" value="1"/>
</dbReference>
<evidence type="ECO:0000313" key="2">
    <source>
        <dbReference type="EMBL" id="PSB17827.1"/>
    </source>
</evidence>
<protein>
    <submittedName>
        <fullName evidence="2">XRE family transcriptional regulator</fullName>
    </submittedName>
</protein>
<reference evidence="2 3" key="1">
    <citation type="submission" date="2018-02" db="EMBL/GenBank/DDBJ databases">
        <authorList>
            <person name="Cohen D.B."/>
            <person name="Kent A.D."/>
        </authorList>
    </citation>
    <scope>NUCLEOTIDE SEQUENCE [LARGE SCALE GENOMIC DNA]</scope>
    <source>
        <strain evidence="2 3">ULC007</strain>
    </source>
</reference>
<gene>
    <name evidence="2" type="ORF">C7B65_17355</name>
</gene>
<dbReference type="RefSeq" id="WP_073073826.1">
    <property type="nucleotide sequence ID" value="NZ_MPPI01000026.1"/>
</dbReference>
<proteinExistence type="predicted"/>
<dbReference type="Gene3D" id="1.10.260.40">
    <property type="entry name" value="lambda repressor-like DNA-binding domains"/>
    <property type="match status" value="1"/>
</dbReference>
<feature type="domain" description="HTH cro/C1-type" evidence="1">
    <location>
        <begin position="19"/>
        <end position="62"/>
    </location>
</feature>
<dbReference type="PROSITE" id="PS50943">
    <property type="entry name" value="HTH_CROC1"/>
    <property type="match status" value="1"/>
</dbReference>
<dbReference type="CDD" id="cd00093">
    <property type="entry name" value="HTH_XRE"/>
    <property type="match status" value="1"/>
</dbReference>
<dbReference type="SUPFAM" id="SSF47413">
    <property type="entry name" value="lambda repressor-like DNA-binding domains"/>
    <property type="match status" value="1"/>
</dbReference>
<dbReference type="AlphaFoldDB" id="A0A2T1DBJ3"/>
<dbReference type="InterPro" id="IPR001387">
    <property type="entry name" value="Cro/C1-type_HTH"/>
</dbReference>
<dbReference type="InterPro" id="IPR010982">
    <property type="entry name" value="Lambda_DNA-bd_dom_sf"/>
</dbReference>
<dbReference type="GO" id="GO:0003677">
    <property type="term" value="F:DNA binding"/>
    <property type="evidence" value="ECO:0007669"/>
    <property type="project" value="InterPro"/>
</dbReference>
<dbReference type="STRING" id="1920490.GCA_001895925_01231"/>
<dbReference type="EMBL" id="PVWG01000023">
    <property type="protein sequence ID" value="PSB17827.1"/>
    <property type="molecule type" value="Genomic_DNA"/>
</dbReference>
<dbReference type="SMART" id="SM00530">
    <property type="entry name" value="HTH_XRE"/>
    <property type="match status" value="1"/>
</dbReference>
<comment type="caution">
    <text evidence="2">The sequence shown here is derived from an EMBL/GenBank/DDBJ whole genome shotgun (WGS) entry which is preliminary data.</text>
</comment>
<reference evidence="2 3" key="2">
    <citation type="submission" date="2018-03" db="EMBL/GenBank/DDBJ databases">
        <title>The ancient ancestry and fast evolution of plastids.</title>
        <authorList>
            <person name="Moore K.R."/>
            <person name="Magnabosco C."/>
            <person name="Momper L."/>
            <person name="Gold D.A."/>
            <person name="Bosak T."/>
            <person name="Fournier G.P."/>
        </authorList>
    </citation>
    <scope>NUCLEOTIDE SEQUENCE [LARGE SCALE GENOMIC DNA]</scope>
    <source>
        <strain evidence="2 3">ULC007</strain>
    </source>
</reference>
<dbReference type="OrthoDB" id="465980at2"/>
<dbReference type="Proteomes" id="UP000238634">
    <property type="component" value="Unassembled WGS sequence"/>
</dbReference>
<organism evidence="2 3">
    <name type="scientific">Phormidesmis priestleyi ULC007</name>
    <dbReference type="NCBI Taxonomy" id="1920490"/>
    <lineage>
        <taxon>Bacteria</taxon>
        <taxon>Bacillati</taxon>
        <taxon>Cyanobacteriota</taxon>
        <taxon>Cyanophyceae</taxon>
        <taxon>Leptolyngbyales</taxon>
        <taxon>Leptolyngbyaceae</taxon>
        <taxon>Phormidesmis</taxon>
    </lineage>
</organism>